<reference evidence="1" key="1">
    <citation type="journal article" date="2020" name="Plant Biotechnol. J.">
        <title>The pomegranate (Punica granatum L.) draft genome dissects genetic divergence between soft- and hard-seeded cultivars.</title>
        <authorList>
            <person name="Luo X."/>
            <person name="Li H."/>
            <person name="Wu Z."/>
            <person name="Yao W."/>
            <person name="Zhao P."/>
            <person name="Cao D."/>
            <person name="Yu H."/>
            <person name="Li K."/>
            <person name="Poudel K."/>
            <person name="Zhao D."/>
            <person name="Zhang F."/>
            <person name="Xia X."/>
            <person name="Chen L."/>
            <person name="Wang Q."/>
            <person name="Jing D."/>
            <person name="Cao S."/>
        </authorList>
    </citation>
    <scope>NUCLEOTIDE SEQUENCE [LARGE SCALE GENOMIC DNA]</scope>
    <source>
        <strain evidence="1">cv. Tunisia</strain>
    </source>
</reference>
<organism evidence="1 2">
    <name type="scientific">Punica granatum</name>
    <name type="common">Pomegranate</name>
    <dbReference type="NCBI Taxonomy" id="22663"/>
    <lineage>
        <taxon>Eukaryota</taxon>
        <taxon>Viridiplantae</taxon>
        <taxon>Streptophyta</taxon>
        <taxon>Embryophyta</taxon>
        <taxon>Tracheophyta</taxon>
        <taxon>Spermatophyta</taxon>
        <taxon>Magnoliopsida</taxon>
        <taxon>eudicotyledons</taxon>
        <taxon>Gunneridae</taxon>
        <taxon>Pentapetalae</taxon>
        <taxon>rosids</taxon>
        <taxon>malvids</taxon>
        <taxon>Myrtales</taxon>
        <taxon>Lythraceae</taxon>
        <taxon>Punica</taxon>
    </lineage>
</organism>
<dbReference type="OrthoDB" id="900224at2759"/>
<dbReference type="GeneID" id="116209540"/>
<evidence type="ECO:0000313" key="2">
    <source>
        <dbReference type="RefSeq" id="XP_031399056.1"/>
    </source>
</evidence>
<reference evidence="2" key="2">
    <citation type="submission" date="2025-08" db="UniProtKB">
        <authorList>
            <consortium name="RefSeq"/>
        </authorList>
    </citation>
    <scope>IDENTIFICATION</scope>
    <source>
        <tissue evidence="2">Leaf</tissue>
    </source>
</reference>
<dbReference type="RefSeq" id="XP_031399056.1">
    <property type="nucleotide sequence ID" value="XM_031543196.1"/>
</dbReference>
<name>A0A6P8E0S9_PUNGR</name>
<dbReference type="PANTHER" id="PTHR33384:SF52">
    <property type="entry name" value="DUF3741 DOMAIN-CONTAINING PROTEIN"/>
    <property type="match status" value="1"/>
</dbReference>
<accession>A0A6P8E0S9</accession>
<protein>
    <submittedName>
        <fullName evidence="2">Uncharacterized protein LOC116209540 isoform X1</fullName>
    </submittedName>
</protein>
<keyword evidence="1" id="KW-1185">Reference proteome</keyword>
<dbReference type="PANTHER" id="PTHR33384">
    <property type="entry name" value="EXPRESSED PROTEIN"/>
    <property type="match status" value="1"/>
</dbReference>
<evidence type="ECO:0000313" key="1">
    <source>
        <dbReference type="Proteomes" id="UP000515151"/>
    </source>
</evidence>
<proteinExistence type="predicted"/>
<sequence>MGKNGRKRRRSFCPFNGQAEADAPTETTTFHFRCVIIYMEQRPSLNLPSWRTLFHPSPASPRLASLLLLRNSPFQGVLLQNFIDLAMDHFRGVDQNAFAAALEEMRGFTSISDRIGAVVCPKPRRLGPLSSDLLTLQVSHRPEVCESRAGAPHLDLFLTEEDFEVEQQPASAAAFFSGSPPSRADNPLAQDPRFRDERINPVMALPTNFLPSGLPSPSSSARKGCVRMKFGLKPATVRIEGFDCLNRDGQNSSIPAFA</sequence>
<gene>
    <name evidence="2" type="primary">LOC116209540</name>
</gene>
<dbReference type="Proteomes" id="UP000515151">
    <property type="component" value="Chromosome 5"/>
</dbReference>
<dbReference type="AlphaFoldDB" id="A0A6P8E0S9"/>